<dbReference type="Proteomes" id="UP000246991">
    <property type="component" value="Unassembled WGS sequence"/>
</dbReference>
<proteinExistence type="predicted"/>
<organism evidence="2 3">
    <name type="scientific">Tuber magnatum</name>
    <name type="common">white Piedmont truffle</name>
    <dbReference type="NCBI Taxonomy" id="42249"/>
    <lineage>
        <taxon>Eukaryota</taxon>
        <taxon>Fungi</taxon>
        <taxon>Dikarya</taxon>
        <taxon>Ascomycota</taxon>
        <taxon>Pezizomycotina</taxon>
        <taxon>Pezizomycetes</taxon>
        <taxon>Pezizales</taxon>
        <taxon>Tuberaceae</taxon>
        <taxon>Tuber</taxon>
    </lineage>
</organism>
<feature type="region of interest" description="Disordered" evidence="1">
    <location>
        <begin position="59"/>
        <end position="105"/>
    </location>
</feature>
<gene>
    <name evidence="2" type="ORF">C7212DRAFT_341944</name>
</gene>
<dbReference type="AlphaFoldDB" id="A0A317SYZ0"/>
<protein>
    <submittedName>
        <fullName evidence="2">Uncharacterized protein</fullName>
    </submittedName>
</protein>
<dbReference type="STRING" id="42249.A0A317SYZ0"/>
<sequence>MSPFRTSFTSWRACRSLSVSGEQLLLNLPSPYLSLIAKGVFGALGFDFGIGTPRFRPGLHHSTESNSVPAPEDSCPDGHGSKFQAMRRQAGGGNKTRPGNANDDPEEQFCCRKCALETGNYDELGGWKVPHMWQKQSATCLCSCCDTSFTTDSAVAKHIESGECRGGLSVPDFHKRIKDKNAPFVKKDPENISTGTTTTQTLRAGILPHRVEAALARTSDGFKPYKLSLRIPSSF</sequence>
<reference evidence="2 3" key="1">
    <citation type="submission" date="2018-03" db="EMBL/GenBank/DDBJ databases">
        <title>Genomes of Pezizomycetes fungi and the evolution of truffles.</title>
        <authorList>
            <person name="Murat C."/>
            <person name="Payen T."/>
            <person name="Noel B."/>
            <person name="Kuo A."/>
            <person name="Martin F.M."/>
        </authorList>
    </citation>
    <scope>NUCLEOTIDE SEQUENCE [LARGE SCALE GENOMIC DNA]</scope>
    <source>
        <strain evidence="2">091103-1</strain>
    </source>
</reference>
<evidence type="ECO:0000256" key="1">
    <source>
        <dbReference type="SAM" id="MobiDB-lite"/>
    </source>
</evidence>
<keyword evidence="3" id="KW-1185">Reference proteome</keyword>
<evidence type="ECO:0000313" key="2">
    <source>
        <dbReference type="EMBL" id="PWW79678.1"/>
    </source>
</evidence>
<accession>A0A317SYZ0</accession>
<dbReference type="EMBL" id="PYWC01000007">
    <property type="protein sequence ID" value="PWW79678.1"/>
    <property type="molecule type" value="Genomic_DNA"/>
</dbReference>
<comment type="caution">
    <text evidence="2">The sequence shown here is derived from an EMBL/GenBank/DDBJ whole genome shotgun (WGS) entry which is preliminary data.</text>
</comment>
<evidence type="ECO:0000313" key="3">
    <source>
        <dbReference type="Proteomes" id="UP000246991"/>
    </source>
</evidence>
<name>A0A317SYZ0_9PEZI</name>